<keyword evidence="6" id="KW-1185">Reference proteome</keyword>
<evidence type="ECO:0000313" key="6">
    <source>
        <dbReference type="Proteomes" id="UP001589747"/>
    </source>
</evidence>
<reference evidence="5 6" key="1">
    <citation type="submission" date="2024-09" db="EMBL/GenBank/DDBJ databases">
        <authorList>
            <person name="Sun Q."/>
            <person name="Mori K."/>
        </authorList>
    </citation>
    <scope>NUCLEOTIDE SEQUENCE [LARGE SCALE GENOMIC DNA]</scope>
    <source>
        <strain evidence="5 6">TISTR 2452</strain>
    </source>
</reference>
<dbReference type="SMART" id="SM00062">
    <property type="entry name" value="PBPb"/>
    <property type="match status" value="1"/>
</dbReference>
<accession>A0ABV5KHB3</accession>
<dbReference type="PANTHER" id="PTHR30024:SF45">
    <property type="entry name" value="ABC TRANSPORTER SUBSTRATE-BINDING PROTEIN"/>
    <property type="match status" value="1"/>
</dbReference>
<dbReference type="PANTHER" id="PTHR30024">
    <property type="entry name" value="ALIPHATIC SULFONATES-BINDING PROTEIN-RELATED"/>
    <property type="match status" value="1"/>
</dbReference>
<comment type="similarity">
    <text evidence="1">Belongs to the bacterial solute-binding protein SsuA/TauA family.</text>
</comment>
<evidence type="ECO:0000256" key="2">
    <source>
        <dbReference type="SAM" id="MobiDB-lite"/>
    </source>
</evidence>
<dbReference type="Pfam" id="PF09084">
    <property type="entry name" value="NMT1"/>
    <property type="match status" value="1"/>
</dbReference>
<protein>
    <submittedName>
        <fullName evidence="5">ABC transporter substrate-binding protein</fullName>
    </submittedName>
</protein>
<gene>
    <name evidence="5" type="ORF">ACFFSY_01510</name>
</gene>
<dbReference type="InterPro" id="IPR015168">
    <property type="entry name" value="SsuA/THI5"/>
</dbReference>
<name>A0ABV5KHB3_9BACL</name>
<evidence type="ECO:0000256" key="3">
    <source>
        <dbReference type="SAM" id="SignalP"/>
    </source>
</evidence>
<dbReference type="Proteomes" id="UP001589747">
    <property type="component" value="Unassembled WGS sequence"/>
</dbReference>
<evidence type="ECO:0000313" key="5">
    <source>
        <dbReference type="EMBL" id="MFB9324614.1"/>
    </source>
</evidence>
<dbReference type="InterPro" id="IPR001638">
    <property type="entry name" value="Solute-binding_3/MltF_N"/>
</dbReference>
<sequence length="376" mass="40779">MNVRSKYALGLALAVLLLFVQGCGSNGAAPADQGSASSAQASQPGKKAKVTVGYQSPTAQTWGALIVKHNKLFEKHLAITAPDDDVQVEWFDAPAGSVLNNQMNGGKIQISFLGDMPSLLNGVLGVTQPNYDSVFLAFDGKGQLGRNQAIMVPLNSDISSVEDLEGKTVSTPIGSSSHRMLLETLRKHGLVDKVTIVDQSVAVGMQSIEQGKVAAHATWEPYPSLIQQKKYGSVLAAGEETRIDYLAGVVANLDWAKDNRAYVVAFLQALHEAHQYARTNPEETAEIFAEESQFPIEICRKMVENIRFDAAIYDKDLSTLQGSIDFLTQIGKLKSTLDLAQFVDDDYLREAVGASGSQPYPTDKELEGEWIPDNVY</sequence>
<feature type="region of interest" description="Disordered" evidence="2">
    <location>
        <begin position="354"/>
        <end position="376"/>
    </location>
</feature>
<dbReference type="RefSeq" id="WP_377488829.1">
    <property type="nucleotide sequence ID" value="NZ_JBHMDO010000003.1"/>
</dbReference>
<organism evidence="5 6">
    <name type="scientific">Paenibacillus aurantiacus</name>
    <dbReference type="NCBI Taxonomy" id="1936118"/>
    <lineage>
        <taxon>Bacteria</taxon>
        <taxon>Bacillati</taxon>
        <taxon>Bacillota</taxon>
        <taxon>Bacilli</taxon>
        <taxon>Bacillales</taxon>
        <taxon>Paenibacillaceae</taxon>
        <taxon>Paenibacillus</taxon>
    </lineage>
</organism>
<dbReference type="EMBL" id="JBHMDO010000003">
    <property type="protein sequence ID" value="MFB9324614.1"/>
    <property type="molecule type" value="Genomic_DNA"/>
</dbReference>
<proteinExistence type="inferred from homology"/>
<feature type="chain" id="PRO_5046948321" evidence="3">
    <location>
        <begin position="29"/>
        <end position="376"/>
    </location>
</feature>
<dbReference type="Gene3D" id="3.40.190.10">
    <property type="entry name" value="Periplasmic binding protein-like II"/>
    <property type="match status" value="2"/>
</dbReference>
<feature type="signal peptide" evidence="3">
    <location>
        <begin position="1"/>
        <end position="28"/>
    </location>
</feature>
<comment type="caution">
    <text evidence="5">The sequence shown here is derived from an EMBL/GenBank/DDBJ whole genome shotgun (WGS) entry which is preliminary data.</text>
</comment>
<dbReference type="SUPFAM" id="SSF53850">
    <property type="entry name" value="Periplasmic binding protein-like II"/>
    <property type="match status" value="1"/>
</dbReference>
<dbReference type="PROSITE" id="PS51257">
    <property type="entry name" value="PROKAR_LIPOPROTEIN"/>
    <property type="match status" value="1"/>
</dbReference>
<feature type="domain" description="Solute-binding protein family 3/N-terminal" evidence="4">
    <location>
        <begin position="49"/>
        <end position="286"/>
    </location>
</feature>
<evidence type="ECO:0000256" key="1">
    <source>
        <dbReference type="ARBA" id="ARBA00010742"/>
    </source>
</evidence>
<evidence type="ECO:0000259" key="4">
    <source>
        <dbReference type="SMART" id="SM00062"/>
    </source>
</evidence>
<keyword evidence="3" id="KW-0732">Signal</keyword>